<dbReference type="PANTHER" id="PTHR33138:SF9">
    <property type="entry name" value="OS01G0136500 PROTEIN"/>
    <property type="match status" value="1"/>
</dbReference>
<organism evidence="4">
    <name type="scientific">Aegilops tauschii</name>
    <name type="common">Tausch's goatgrass</name>
    <name type="synonym">Aegilops squarrosa</name>
    <dbReference type="NCBI Taxonomy" id="37682"/>
    <lineage>
        <taxon>Eukaryota</taxon>
        <taxon>Viridiplantae</taxon>
        <taxon>Streptophyta</taxon>
        <taxon>Embryophyta</taxon>
        <taxon>Tracheophyta</taxon>
        <taxon>Spermatophyta</taxon>
        <taxon>Magnoliopsida</taxon>
        <taxon>Liliopsida</taxon>
        <taxon>Poales</taxon>
        <taxon>Poaceae</taxon>
        <taxon>BOP clade</taxon>
        <taxon>Pooideae</taxon>
        <taxon>Triticodae</taxon>
        <taxon>Triticeae</taxon>
        <taxon>Triticinae</taxon>
        <taxon>Aegilops</taxon>
    </lineage>
</organism>
<dbReference type="AlphaFoldDB" id="M8C5C8"/>
<feature type="domain" description="Wall-associated receptor kinase galacturonan-binding" evidence="3">
    <location>
        <begin position="31"/>
        <end position="101"/>
    </location>
</feature>
<dbReference type="InterPro" id="IPR025287">
    <property type="entry name" value="WAK_GUB"/>
</dbReference>
<keyword evidence="2" id="KW-0732">Signal</keyword>
<name>M8C5C8_AEGTA</name>
<evidence type="ECO:0000256" key="1">
    <source>
        <dbReference type="ARBA" id="ARBA00004167"/>
    </source>
</evidence>
<dbReference type="Pfam" id="PF13947">
    <property type="entry name" value="GUB_WAK_bind"/>
    <property type="match status" value="1"/>
</dbReference>
<reference evidence="4" key="1">
    <citation type="submission" date="2015-06" db="UniProtKB">
        <authorList>
            <consortium name="EnsemblPlants"/>
        </authorList>
    </citation>
    <scope>IDENTIFICATION</scope>
</reference>
<dbReference type="GO" id="GO:0016020">
    <property type="term" value="C:membrane"/>
    <property type="evidence" value="ECO:0007669"/>
    <property type="project" value="UniProtKB-SubCell"/>
</dbReference>
<protein>
    <recommendedName>
        <fullName evidence="3">Wall-associated receptor kinase galacturonan-binding domain-containing protein</fullName>
    </recommendedName>
</protein>
<dbReference type="GO" id="GO:0030247">
    <property type="term" value="F:polysaccharide binding"/>
    <property type="evidence" value="ECO:0007669"/>
    <property type="project" value="InterPro"/>
</dbReference>
<evidence type="ECO:0000256" key="2">
    <source>
        <dbReference type="ARBA" id="ARBA00022729"/>
    </source>
</evidence>
<dbReference type="PANTHER" id="PTHR33138">
    <property type="entry name" value="OS01G0690200 PROTEIN"/>
    <property type="match status" value="1"/>
</dbReference>
<proteinExistence type="predicted"/>
<dbReference type="ExpressionAtlas" id="M8C5C8">
    <property type="expression patterns" value="baseline"/>
</dbReference>
<dbReference type="EnsemblPlants" id="EMT29248">
    <property type="protein sequence ID" value="EMT29248"/>
    <property type="gene ID" value="F775_09750"/>
</dbReference>
<sequence>MPPSSWFLTLIWVWCLPLMLVEAEEQQEEVCSAKCGAVTISNPFWFTDLETGRSCGSPGSPDFQLTCLNNSYPLLPSSVRVTLGFAILNISYGERSLHVIDLGKLQLLHDPPKPKIFNSCLPVWNTSTKLGRPFKISPINLELILYNCTEKAAARARREKELVRAKTMRCVNTSNTFVRAGVPYDPTGSYSGYALEDCAPIVLPVLPSGETNASHYERLIQSGFLLKWEPPPPEQSPLTELVPSHGD</sequence>
<evidence type="ECO:0000259" key="3">
    <source>
        <dbReference type="Pfam" id="PF13947"/>
    </source>
</evidence>
<comment type="subcellular location">
    <subcellularLocation>
        <location evidence="1">Membrane</location>
        <topology evidence="1">Single-pass membrane protein</topology>
    </subcellularLocation>
</comment>
<accession>M8C5C8</accession>
<evidence type="ECO:0000313" key="4">
    <source>
        <dbReference type="EnsemblPlants" id="EMT29248"/>
    </source>
</evidence>